<comment type="caution">
    <text evidence="9">The sequence shown here is derived from an EMBL/GenBank/DDBJ whole genome shotgun (WGS) entry which is preliminary data.</text>
</comment>
<dbReference type="SUPFAM" id="SSF53474">
    <property type="entry name" value="alpha/beta-Hydrolases"/>
    <property type="match status" value="1"/>
</dbReference>
<keyword evidence="5 9" id="KW-0378">Hydrolase</keyword>
<gene>
    <name evidence="9" type="ORF">BCR44DRAFT_1424628</name>
</gene>
<feature type="compositionally biased region" description="Polar residues" evidence="7">
    <location>
        <begin position="224"/>
        <end position="235"/>
    </location>
</feature>
<dbReference type="InterPro" id="IPR000073">
    <property type="entry name" value="AB_hydrolase_1"/>
</dbReference>
<dbReference type="InterPro" id="IPR029058">
    <property type="entry name" value="AB_hydrolase_fold"/>
</dbReference>
<dbReference type="OrthoDB" id="194865at2759"/>
<dbReference type="Pfam" id="PF12697">
    <property type="entry name" value="Abhydrolase_6"/>
    <property type="match status" value="1"/>
</dbReference>
<feature type="region of interest" description="Disordered" evidence="7">
    <location>
        <begin position="574"/>
        <end position="597"/>
    </location>
</feature>
<evidence type="ECO:0000256" key="7">
    <source>
        <dbReference type="SAM" id="MobiDB-lite"/>
    </source>
</evidence>
<dbReference type="Proteomes" id="UP000193411">
    <property type="component" value="Unassembled WGS sequence"/>
</dbReference>
<feature type="domain" description="AB hydrolase-1" evidence="8">
    <location>
        <begin position="270"/>
        <end position="525"/>
    </location>
</feature>
<feature type="region of interest" description="Disordered" evidence="7">
    <location>
        <begin position="211"/>
        <end position="236"/>
    </location>
</feature>
<organism evidence="9 10">
    <name type="scientific">Catenaria anguillulae PL171</name>
    <dbReference type="NCBI Taxonomy" id="765915"/>
    <lineage>
        <taxon>Eukaryota</taxon>
        <taxon>Fungi</taxon>
        <taxon>Fungi incertae sedis</taxon>
        <taxon>Blastocladiomycota</taxon>
        <taxon>Blastocladiomycetes</taxon>
        <taxon>Blastocladiales</taxon>
        <taxon>Catenariaceae</taxon>
        <taxon>Catenaria</taxon>
    </lineage>
</organism>
<evidence type="ECO:0000256" key="3">
    <source>
        <dbReference type="ARBA" id="ARBA00020672"/>
    </source>
</evidence>
<dbReference type="EC" id="3.1.1.89" evidence="2"/>
<evidence type="ECO:0000256" key="5">
    <source>
        <dbReference type="ARBA" id="ARBA00022801"/>
    </source>
</evidence>
<dbReference type="PANTHER" id="PTHR14189:SF0">
    <property type="entry name" value="PROTEIN PHOSPHATASE METHYLESTERASE 1"/>
    <property type="match status" value="1"/>
</dbReference>
<keyword evidence="4" id="KW-0719">Serine esterase</keyword>
<dbReference type="EMBL" id="MCFL01000003">
    <property type="protein sequence ID" value="ORZ40206.1"/>
    <property type="molecule type" value="Genomic_DNA"/>
</dbReference>
<protein>
    <recommendedName>
        <fullName evidence="3">Protein phosphatase methylesterase 1</fullName>
        <ecNumber evidence="2">3.1.1.89</ecNumber>
    </recommendedName>
</protein>
<feature type="region of interest" description="Disordered" evidence="7">
    <location>
        <begin position="166"/>
        <end position="185"/>
    </location>
</feature>
<reference evidence="9 10" key="1">
    <citation type="submission" date="2016-07" db="EMBL/GenBank/DDBJ databases">
        <title>Pervasive Adenine N6-methylation of Active Genes in Fungi.</title>
        <authorList>
            <consortium name="DOE Joint Genome Institute"/>
            <person name="Mondo S.J."/>
            <person name="Dannebaum R.O."/>
            <person name="Kuo R.C."/>
            <person name="Labutti K."/>
            <person name="Haridas S."/>
            <person name="Kuo A."/>
            <person name="Salamov A."/>
            <person name="Ahrendt S.R."/>
            <person name="Lipzen A."/>
            <person name="Sullivan W."/>
            <person name="Andreopoulos W.B."/>
            <person name="Clum A."/>
            <person name="Lindquist E."/>
            <person name="Daum C."/>
            <person name="Ramamoorthy G.K."/>
            <person name="Gryganskyi A."/>
            <person name="Culley D."/>
            <person name="Magnuson J.K."/>
            <person name="James T.Y."/>
            <person name="O'Malley M.A."/>
            <person name="Stajich J.E."/>
            <person name="Spatafora J.W."/>
            <person name="Visel A."/>
            <person name="Grigoriev I.V."/>
        </authorList>
    </citation>
    <scope>NUCLEOTIDE SEQUENCE [LARGE SCALE GENOMIC DNA]</scope>
    <source>
        <strain evidence="9 10">PL171</strain>
    </source>
</reference>
<comment type="catalytic activity">
    <reaction evidence="6">
        <text>[phosphatase 2A protein]-C-terminal L-leucine methyl ester + H2O = [phosphatase 2A protein]-C-terminal L-leucine + methanol + H(+)</text>
        <dbReference type="Rhea" id="RHEA:48548"/>
        <dbReference type="Rhea" id="RHEA-COMP:12134"/>
        <dbReference type="Rhea" id="RHEA-COMP:12135"/>
        <dbReference type="ChEBI" id="CHEBI:15377"/>
        <dbReference type="ChEBI" id="CHEBI:15378"/>
        <dbReference type="ChEBI" id="CHEBI:17790"/>
        <dbReference type="ChEBI" id="CHEBI:90516"/>
        <dbReference type="ChEBI" id="CHEBI:90517"/>
        <dbReference type="EC" id="3.1.1.89"/>
    </reaction>
</comment>
<sequence length="597" mass="62330">MASPLRRALSSGSSSAPARPSRLSHEVHFDPSSSSSDEEPDDTRASDADTSDNDEGDDDVCELPVVSSVPLGHGHSRGGGVSHHANGRGGGNSNSTAASRSLRVAHLSSGLSQHSSSADADADDDDGNSEYTDTDDDDYQAPQLPLTDSLQHHEQSPVVSSDPWAAYHQRQAASSHSSSSRDDAMSESPIAHFNLHIQSYEPAPWEQFFAGGSLDVPAAPPERNPSSNGAVSTSHSEMDAGTFRVYWTASSDLLQATPKGTVPQSPETLFVLIHGAGQGALSYAVSASLLVDIMPNCVVVAADLRGHGHSTVANNVPLTRAQYASDLATVLHHVFPGLAPSGFAAGLPLPHDVVLVGHSLGGAIAAQLASSKPCPIPHLLGVAVLDVVEGTAMDALIGMRSLIAKWPSRFASVEAAVRWAVESGQVNNPSSACVSVPAQVMSIGDGPAVRWRTDLLSTEPFWEDWYKGLSSMFLSSPAAKLLVLAGTDRLDRELTIGQMQGKFQMEVMQNVGHNLHEDAPSAFAHVLAGFAKLPSIARVPTATSNTQPVAGMFAVAPAASKGKAAVSGQHSFGPPMALGSDVGTRNTSILPARLPPR</sequence>
<keyword evidence="10" id="KW-1185">Reference proteome</keyword>
<evidence type="ECO:0000259" key="8">
    <source>
        <dbReference type="Pfam" id="PF12697"/>
    </source>
</evidence>
<evidence type="ECO:0000313" key="10">
    <source>
        <dbReference type="Proteomes" id="UP000193411"/>
    </source>
</evidence>
<dbReference type="STRING" id="765915.A0A1Y2I031"/>
<feature type="region of interest" description="Disordered" evidence="7">
    <location>
        <begin position="1"/>
        <end position="143"/>
    </location>
</feature>
<evidence type="ECO:0000313" key="9">
    <source>
        <dbReference type="EMBL" id="ORZ40206.1"/>
    </source>
</evidence>
<evidence type="ECO:0000256" key="6">
    <source>
        <dbReference type="ARBA" id="ARBA00049203"/>
    </source>
</evidence>
<feature type="compositionally biased region" description="Acidic residues" evidence="7">
    <location>
        <begin position="120"/>
        <end position="139"/>
    </location>
</feature>
<dbReference type="AlphaFoldDB" id="A0A1Y2I031"/>
<dbReference type="PANTHER" id="PTHR14189">
    <property type="entry name" value="PROTEIN PHOSPHATASE METHYLESTERASE-1 RELATED"/>
    <property type="match status" value="1"/>
</dbReference>
<feature type="compositionally biased region" description="Acidic residues" evidence="7">
    <location>
        <begin position="49"/>
        <end position="61"/>
    </location>
</feature>
<evidence type="ECO:0000256" key="1">
    <source>
        <dbReference type="ARBA" id="ARBA00008645"/>
    </source>
</evidence>
<feature type="compositionally biased region" description="Gly residues" evidence="7">
    <location>
        <begin position="77"/>
        <end position="92"/>
    </location>
</feature>
<dbReference type="InterPro" id="IPR016812">
    <property type="entry name" value="PPase_methylesterase_euk"/>
</dbReference>
<comment type="similarity">
    <text evidence="1">Belongs to the AB hydrolase superfamily.</text>
</comment>
<feature type="compositionally biased region" description="Low complexity" evidence="7">
    <location>
        <begin position="106"/>
        <end position="119"/>
    </location>
</feature>
<evidence type="ECO:0000256" key="4">
    <source>
        <dbReference type="ARBA" id="ARBA00022487"/>
    </source>
</evidence>
<accession>A0A1Y2I031</accession>
<evidence type="ECO:0000256" key="2">
    <source>
        <dbReference type="ARBA" id="ARBA00013111"/>
    </source>
</evidence>
<dbReference type="GO" id="GO:0051723">
    <property type="term" value="F:protein methylesterase activity"/>
    <property type="evidence" value="ECO:0007669"/>
    <property type="project" value="UniProtKB-EC"/>
</dbReference>
<feature type="compositionally biased region" description="Low complexity" evidence="7">
    <location>
        <begin position="166"/>
        <end position="178"/>
    </location>
</feature>
<name>A0A1Y2I031_9FUNG</name>
<feature type="compositionally biased region" description="Low complexity" evidence="7">
    <location>
        <begin position="1"/>
        <end position="21"/>
    </location>
</feature>
<proteinExistence type="inferred from homology"/>
<dbReference type="Gene3D" id="3.40.50.1820">
    <property type="entry name" value="alpha/beta hydrolase"/>
    <property type="match status" value="1"/>
</dbReference>